<evidence type="ECO:0000256" key="1">
    <source>
        <dbReference type="SAM" id="MobiDB-lite"/>
    </source>
</evidence>
<evidence type="ECO:0000256" key="2">
    <source>
        <dbReference type="SAM" id="Phobius"/>
    </source>
</evidence>
<feature type="transmembrane region" description="Helical" evidence="2">
    <location>
        <begin position="470"/>
        <end position="491"/>
    </location>
</feature>
<feature type="domain" description="Peptidase S9 prolyl oligopeptidase catalytic" evidence="3">
    <location>
        <begin position="140"/>
        <end position="308"/>
    </location>
</feature>
<dbReference type="AlphaFoldDB" id="A0A2W2F2B9"/>
<feature type="transmembrane region" description="Helical" evidence="2">
    <location>
        <begin position="343"/>
        <end position="371"/>
    </location>
</feature>
<dbReference type="EMBL" id="POUA01000353">
    <property type="protein sequence ID" value="PZG30362.1"/>
    <property type="molecule type" value="Genomic_DNA"/>
</dbReference>
<name>A0A2W2F2B9_9ACTN</name>
<keyword evidence="2" id="KW-0812">Transmembrane</keyword>
<dbReference type="RefSeq" id="WP_111170971.1">
    <property type="nucleotide sequence ID" value="NZ_POUA01000353.1"/>
</dbReference>
<dbReference type="GO" id="GO:0052689">
    <property type="term" value="F:carboxylic ester hydrolase activity"/>
    <property type="evidence" value="ECO:0007669"/>
    <property type="project" value="TreeGrafter"/>
</dbReference>
<feature type="transmembrane region" description="Helical" evidence="2">
    <location>
        <begin position="397"/>
        <end position="420"/>
    </location>
</feature>
<keyword evidence="5" id="KW-1185">Reference proteome</keyword>
<comment type="caution">
    <text evidence="4">The sequence shown here is derived from an EMBL/GenBank/DDBJ whole genome shotgun (WGS) entry which is preliminary data.</text>
</comment>
<organism evidence="4 5">
    <name type="scientific">Spongiactinospora gelatinilytica</name>
    <dbReference type="NCBI Taxonomy" id="2666298"/>
    <lineage>
        <taxon>Bacteria</taxon>
        <taxon>Bacillati</taxon>
        <taxon>Actinomycetota</taxon>
        <taxon>Actinomycetes</taxon>
        <taxon>Streptosporangiales</taxon>
        <taxon>Streptosporangiaceae</taxon>
        <taxon>Spongiactinospora</taxon>
    </lineage>
</organism>
<sequence length="496" mass="52845">MRVGRGTLSVAAGLVLVVLATVGYALPPSFDPPPLKADAALSSLPPQPASERAPVASKGPITTEQVTIPLQGTTSQAIIWAPMTPGPHPAVVFVHGSGSADRREFAAQAEWLAKAGVITLGYDKRSVGYSFGTRDFGLLADDILRMVRHLRQRPDVDRTRIGLWGVSEGTWATPIAAARSADVGFLVMVSAPNVSPLRQVAWALNEQLLRLYAPVGVRDLLSRAMGVVGLDFLRHDPLPWLSRVHQPVLALYGTMDPSIPFVESTQALTEGLAAAGNDRYTIRFLGGADHAMRIGAGPFAPGYLETLVNWIDGLPQNGTPAVRMAGATPVQRYQASDVPAAPWYAGGTVLGLALCLAVVGYVAGPVAQFVVRLRGRDTRAQTNALLWPPIRRRLRRMALTGLGLLVSVLGFITLLVLFSINQAGAWPAVLSGWIVVRVLAVLMLLQEVTAVAAVVSALREGWQPSRWQHVAIAGVLGGTGVLLAVAAYYGLFAFPW</sequence>
<evidence type="ECO:0000313" key="4">
    <source>
        <dbReference type="EMBL" id="PZG30362.1"/>
    </source>
</evidence>
<dbReference type="Pfam" id="PF00326">
    <property type="entry name" value="Peptidase_S9"/>
    <property type="match status" value="1"/>
</dbReference>
<proteinExistence type="predicted"/>
<keyword evidence="4" id="KW-0378">Hydrolase</keyword>
<dbReference type="InterPro" id="IPR001375">
    <property type="entry name" value="Peptidase_S9_cat"/>
</dbReference>
<accession>A0A2W2F2B9</accession>
<evidence type="ECO:0000313" key="5">
    <source>
        <dbReference type="Proteomes" id="UP000248544"/>
    </source>
</evidence>
<dbReference type="PANTHER" id="PTHR43265:SF1">
    <property type="entry name" value="ESTERASE ESTD"/>
    <property type="match status" value="1"/>
</dbReference>
<dbReference type="GO" id="GO:0006508">
    <property type="term" value="P:proteolysis"/>
    <property type="evidence" value="ECO:0007669"/>
    <property type="project" value="InterPro"/>
</dbReference>
<gene>
    <name evidence="4" type="ORF">C1I98_31225</name>
</gene>
<dbReference type="Proteomes" id="UP000248544">
    <property type="component" value="Unassembled WGS sequence"/>
</dbReference>
<keyword evidence="2" id="KW-1133">Transmembrane helix</keyword>
<dbReference type="InterPro" id="IPR029058">
    <property type="entry name" value="AB_hydrolase_fold"/>
</dbReference>
<reference evidence="4 5" key="1">
    <citation type="submission" date="2018-01" db="EMBL/GenBank/DDBJ databases">
        <title>Draft genome sequence of Sphaerisporangium sp. 7K107.</title>
        <authorList>
            <person name="Sahin N."/>
            <person name="Saygin H."/>
            <person name="Ay H."/>
        </authorList>
    </citation>
    <scope>NUCLEOTIDE SEQUENCE [LARGE SCALE GENOMIC DNA]</scope>
    <source>
        <strain evidence="4 5">7K107</strain>
    </source>
</reference>
<keyword evidence="2" id="KW-0472">Membrane</keyword>
<dbReference type="PANTHER" id="PTHR43265">
    <property type="entry name" value="ESTERASE ESTD"/>
    <property type="match status" value="1"/>
</dbReference>
<protein>
    <submittedName>
        <fullName evidence="4">Alpha/beta hydrolase</fullName>
    </submittedName>
</protein>
<dbReference type="GO" id="GO:0008236">
    <property type="term" value="F:serine-type peptidase activity"/>
    <property type="evidence" value="ECO:0007669"/>
    <property type="project" value="InterPro"/>
</dbReference>
<feature type="region of interest" description="Disordered" evidence="1">
    <location>
        <begin position="37"/>
        <end position="62"/>
    </location>
</feature>
<feature type="transmembrane region" description="Helical" evidence="2">
    <location>
        <begin position="432"/>
        <end position="458"/>
    </location>
</feature>
<dbReference type="InterPro" id="IPR053145">
    <property type="entry name" value="AB_hydrolase_Est10"/>
</dbReference>
<evidence type="ECO:0000259" key="3">
    <source>
        <dbReference type="Pfam" id="PF00326"/>
    </source>
</evidence>
<dbReference type="Gene3D" id="3.40.50.1820">
    <property type="entry name" value="alpha/beta hydrolase"/>
    <property type="match status" value="1"/>
</dbReference>
<dbReference type="SUPFAM" id="SSF53474">
    <property type="entry name" value="alpha/beta-Hydrolases"/>
    <property type="match status" value="1"/>
</dbReference>